<proteinExistence type="predicted"/>
<name>A0A0X8HVT7_9SACH</name>
<dbReference type="Proteomes" id="UP000243052">
    <property type="component" value="Chromosome vii"/>
</dbReference>
<dbReference type="RefSeq" id="XP_017989427.1">
    <property type="nucleotide sequence ID" value="XM_018133938.1"/>
</dbReference>
<feature type="compositionally biased region" description="Basic residues" evidence="1">
    <location>
        <begin position="9"/>
        <end position="25"/>
    </location>
</feature>
<accession>A0A0X8HVT7</accession>
<sequence length="181" mass="20324">MDSYNIKRENRKKFQNKERLKRRHATPSDRKYHQQGTNVSLGATETQQKDIEPEPELLSNEHRYYSDLNITYNDDTFDPEVLSKLKQVLAQRDSLTTDGSRPGEATAVTVKEIKSMTVDQLNTLLHGQKQIGDLSVGSNASSQAPAQVPHSAADATDTPPQLPRSVPRDLHADEDFLESLL</sequence>
<evidence type="ECO:0000256" key="1">
    <source>
        <dbReference type="SAM" id="MobiDB-lite"/>
    </source>
</evidence>
<dbReference type="OrthoDB" id="4069039at2759"/>
<protein>
    <submittedName>
        <fullName evidence="2">HGR092Cp</fullName>
    </submittedName>
</protein>
<feature type="region of interest" description="Disordered" evidence="1">
    <location>
        <begin position="1"/>
        <end position="55"/>
    </location>
</feature>
<reference evidence="2 3" key="1">
    <citation type="submission" date="2016-01" db="EMBL/GenBank/DDBJ databases">
        <title>Genome sequence of the yeast Holleya sinecauda.</title>
        <authorList>
            <person name="Dietrich F.S."/>
        </authorList>
    </citation>
    <scope>NUCLEOTIDE SEQUENCE [LARGE SCALE GENOMIC DNA]</scope>
    <source>
        <strain evidence="2 3">ATCC 58844</strain>
    </source>
</reference>
<feature type="compositionally biased region" description="Polar residues" evidence="1">
    <location>
        <begin position="136"/>
        <end position="145"/>
    </location>
</feature>
<dbReference type="InterPro" id="IPR035303">
    <property type="entry name" value="DUF5364"/>
</dbReference>
<feature type="region of interest" description="Disordered" evidence="1">
    <location>
        <begin position="135"/>
        <end position="181"/>
    </location>
</feature>
<dbReference type="AlphaFoldDB" id="A0A0X8HVT7"/>
<feature type="compositionally biased region" description="Polar residues" evidence="1">
    <location>
        <begin position="34"/>
        <end position="46"/>
    </location>
</feature>
<evidence type="ECO:0000313" key="3">
    <source>
        <dbReference type="Proteomes" id="UP000243052"/>
    </source>
</evidence>
<dbReference type="EMBL" id="CP014247">
    <property type="protein sequence ID" value="AMD22431.1"/>
    <property type="molecule type" value="Genomic_DNA"/>
</dbReference>
<dbReference type="GeneID" id="28725783"/>
<organism evidence="2 3">
    <name type="scientific">Eremothecium sinecaudum</name>
    <dbReference type="NCBI Taxonomy" id="45286"/>
    <lineage>
        <taxon>Eukaryota</taxon>
        <taxon>Fungi</taxon>
        <taxon>Dikarya</taxon>
        <taxon>Ascomycota</taxon>
        <taxon>Saccharomycotina</taxon>
        <taxon>Saccharomycetes</taxon>
        <taxon>Saccharomycetales</taxon>
        <taxon>Saccharomycetaceae</taxon>
        <taxon>Eremothecium</taxon>
    </lineage>
</organism>
<keyword evidence="3" id="KW-1185">Reference proteome</keyword>
<gene>
    <name evidence="2" type="ORF">AW171_hschr74468</name>
</gene>
<evidence type="ECO:0000313" key="2">
    <source>
        <dbReference type="EMBL" id="AMD22431.1"/>
    </source>
</evidence>
<dbReference type="Pfam" id="PF17322">
    <property type="entry name" value="DUF5364"/>
    <property type="match status" value="1"/>
</dbReference>